<dbReference type="EMBL" id="JAGPNK010000001">
    <property type="protein sequence ID" value="KAH7328427.1"/>
    <property type="molecule type" value="Genomic_DNA"/>
</dbReference>
<comment type="caution">
    <text evidence="1">The sequence shown here is derived from an EMBL/GenBank/DDBJ whole genome shotgun (WGS) entry which is preliminary data.</text>
</comment>
<dbReference type="AlphaFoldDB" id="A0A8K0T5G1"/>
<name>A0A8K0T5G1_9HYPO</name>
<evidence type="ECO:0000313" key="2">
    <source>
        <dbReference type="Proteomes" id="UP000813444"/>
    </source>
</evidence>
<accession>A0A8K0T5G1</accession>
<proteinExistence type="predicted"/>
<protein>
    <submittedName>
        <fullName evidence="1">Uncharacterized protein</fullName>
    </submittedName>
</protein>
<reference evidence="1" key="1">
    <citation type="journal article" date="2021" name="Nat. Commun.">
        <title>Genetic determinants of endophytism in the Arabidopsis root mycobiome.</title>
        <authorList>
            <person name="Mesny F."/>
            <person name="Miyauchi S."/>
            <person name="Thiergart T."/>
            <person name="Pickel B."/>
            <person name="Atanasova L."/>
            <person name="Karlsson M."/>
            <person name="Huettel B."/>
            <person name="Barry K.W."/>
            <person name="Haridas S."/>
            <person name="Chen C."/>
            <person name="Bauer D."/>
            <person name="Andreopoulos W."/>
            <person name="Pangilinan J."/>
            <person name="LaButti K."/>
            <person name="Riley R."/>
            <person name="Lipzen A."/>
            <person name="Clum A."/>
            <person name="Drula E."/>
            <person name="Henrissat B."/>
            <person name="Kohler A."/>
            <person name="Grigoriev I.V."/>
            <person name="Martin F.M."/>
            <person name="Hacquard S."/>
        </authorList>
    </citation>
    <scope>NUCLEOTIDE SEQUENCE</scope>
    <source>
        <strain evidence="1">MPI-CAGE-CH-0235</strain>
    </source>
</reference>
<sequence>MGEWKQDGGGLLLPVLASRQDVPSTPVCSGLLPSFLLYRLVLQLYHARNVRSISPAPSIIMITPSPSTSFLLLRKKTLIESPRCGGSGLAVNQCMRKNEVTTLPRSSSSPGCPGLSGSLTLHSIGADASMFHVPVEIWRSTFSLLNTYADQSPVFFASSFPLYSFLFLSSSTRIITSHGRRRSPESVSWLANSPRPLGVLRGDTIVTLASRLVV</sequence>
<gene>
    <name evidence="1" type="ORF">B0I35DRAFT_17943</name>
</gene>
<keyword evidence="2" id="KW-1185">Reference proteome</keyword>
<dbReference type="Proteomes" id="UP000813444">
    <property type="component" value="Unassembled WGS sequence"/>
</dbReference>
<organism evidence="1 2">
    <name type="scientific">Stachybotrys elegans</name>
    <dbReference type="NCBI Taxonomy" id="80388"/>
    <lineage>
        <taxon>Eukaryota</taxon>
        <taxon>Fungi</taxon>
        <taxon>Dikarya</taxon>
        <taxon>Ascomycota</taxon>
        <taxon>Pezizomycotina</taxon>
        <taxon>Sordariomycetes</taxon>
        <taxon>Hypocreomycetidae</taxon>
        <taxon>Hypocreales</taxon>
        <taxon>Stachybotryaceae</taxon>
        <taxon>Stachybotrys</taxon>
    </lineage>
</organism>
<evidence type="ECO:0000313" key="1">
    <source>
        <dbReference type="EMBL" id="KAH7328427.1"/>
    </source>
</evidence>